<keyword evidence="3" id="KW-1185">Reference proteome</keyword>
<protein>
    <submittedName>
        <fullName evidence="2">Uncharacterized protein</fullName>
    </submittedName>
</protein>
<evidence type="ECO:0000313" key="3">
    <source>
        <dbReference type="Proteomes" id="UP001178507"/>
    </source>
</evidence>
<accession>A0AA36IXL0</accession>
<evidence type="ECO:0000313" key="2">
    <source>
        <dbReference type="EMBL" id="CAJ1395414.1"/>
    </source>
</evidence>
<reference evidence="2" key="1">
    <citation type="submission" date="2023-08" db="EMBL/GenBank/DDBJ databases">
        <authorList>
            <person name="Chen Y."/>
            <person name="Shah S."/>
            <person name="Dougan E. K."/>
            <person name="Thang M."/>
            <person name="Chan C."/>
        </authorList>
    </citation>
    <scope>NUCLEOTIDE SEQUENCE</scope>
</reference>
<evidence type="ECO:0000256" key="1">
    <source>
        <dbReference type="SAM" id="MobiDB-lite"/>
    </source>
</evidence>
<organism evidence="2 3">
    <name type="scientific">Effrenium voratum</name>
    <dbReference type="NCBI Taxonomy" id="2562239"/>
    <lineage>
        <taxon>Eukaryota</taxon>
        <taxon>Sar</taxon>
        <taxon>Alveolata</taxon>
        <taxon>Dinophyceae</taxon>
        <taxon>Suessiales</taxon>
        <taxon>Symbiodiniaceae</taxon>
        <taxon>Effrenium</taxon>
    </lineage>
</organism>
<feature type="region of interest" description="Disordered" evidence="1">
    <location>
        <begin position="364"/>
        <end position="399"/>
    </location>
</feature>
<name>A0AA36IXL0_9DINO</name>
<gene>
    <name evidence="2" type="ORF">EVOR1521_LOCUS19845</name>
</gene>
<feature type="compositionally biased region" description="Basic and acidic residues" evidence="1">
    <location>
        <begin position="364"/>
        <end position="378"/>
    </location>
</feature>
<proteinExistence type="predicted"/>
<dbReference type="AlphaFoldDB" id="A0AA36IXL0"/>
<dbReference type="EMBL" id="CAUJNA010003146">
    <property type="protein sequence ID" value="CAJ1395414.1"/>
    <property type="molecule type" value="Genomic_DNA"/>
</dbReference>
<sequence length="399" mass="45788">MNLLVGSYDSDEEEPLARPQELQKEPKEPAEETALLPAPVTEIAVPEPEEEDGPEQHDSFCECADCEMLMLRFMAKNLQTKGIRFKCKLCNNLFTSKVGAAEHFRTANAAEIRAFKKEKMPRLFKDGPSKQELAAIARKKDFERDRVLGKRFRDEDEAFGGWAKKEKPPPPPCEMPDEGMSLAPEIFVAPPWEGQRPSDDDATEMDRELDRRITQSQTLRFCKRNVLEVKKDTVRCKLCYKTLTSVRQCEEHIGRDHEEDFKKELKIWERFLFTTCKRQPPFGWTCKICQVFFASDGKAWRHVGKEVYVSYEERHMGAWHEKEDRWGHAEDEECCGDGINSAGGLSYESVLAFNKAQAEEEARKKCMEEENAKKRAEDSSSSSDEEPAAVGKVQPIEEF</sequence>
<comment type="caution">
    <text evidence="2">The sequence shown here is derived from an EMBL/GenBank/DDBJ whole genome shotgun (WGS) entry which is preliminary data.</text>
</comment>
<dbReference type="Proteomes" id="UP001178507">
    <property type="component" value="Unassembled WGS sequence"/>
</dbReference>
<feature type="region of interest" description="Disordered" evidence="1">
    <location>
        <begin position="1"/>
        <end position="57"/>
    </location>
</feature>
<feature type="compositionally biased region" description="Basic and acidic residues" evidence="1">
    <location>
        <begin position="21"/>
        <end position="30"/>
    </location>
</feature>